<dbReference type="PANTHER" id="PTHR24058:SF22">
    <property type="entry name" value="DUAL SPECIFICITY TYROSINE-PHOSPHORYLATION-REGULATED KINASE 4"/>
    <property type="match status" value="1"/>
</dbReference>
<evidence type="ECO:0000313" key="11">
    <source>
        <dbReference type="Proteomes" id="UP000654370"/>
    </source>
</evidence>
<evidence type="ECO:0000256" key="6">
    <source>
        <dbReference type="ARBA" id="ARBA00022840"/>
    </source>
</evidence>
<organism evidence="10 11">
    <name type="scientific">Mortierella isabellina</name>
    <name type="common">Filamentous fungus</name>
    <name type="synonym">Umbelopsis isabellina</name>
    <dbReference type="NCBI Taxonomy" id="91625"/>
    <lineage>
        <taxon>Eukaryota</taxon>
        <taxon>Fungi</taxon>
        <taxon>Fungi incertae sedis</taxon>
        <taxon>Mucoromycota</taxon>
        <taxon>Mucoromycotina</taxon>
        <taxon>Umbelopsidomycetes</taxon>
        <taxon>Umbelopsidales</taxon>
        <taxon>Umbelopsidaceae</taxon>
        <taxon>Umbelopsis</taxon>
    </lineage>
</organism>
<feature type="compositionally biased region" description="Basic and acidic residues" evidence="8">
    <location>
        <begin position="17"/>
        <end position="58"/>
    </location>
</feature>
<feature type="compositionally biased region" description="Basic residues" evidence="8">
    <location>
        <begin position="793"/>
        <end position="805"/>
    </location>
</feature>
<feature type="compositionally biased region" description="Low complexity" evidence="8">
    <location>
        <begin position="64"/>
        <end position="106"/>
    </location>
</feature>
<feature type="compositionally biased region" description="Basic residues" evidence="8">
    <location>
        <begin position="398"/>
        <end position="408"/>
    </location>
</feature>
<dbReference type="Gene3D" id="3.30.200.20">
    <property type="entry name" value="Phosphorylase Kinase, domain 1"/>
    <property type="match status" value="1"/>
</dbReference>
<keyword evidence="5" id="KW-0418">Kinase</keyword>
<dbReference type="OrthoDB" id="9332038at2759"/>
<dbReference type="SUPFAM" id="SSF56112">
    <property type="entry name" value="Protein kinase-like (PK-like)"/>
    <property type="match status" value="1"/>
</dbReference>
<feature type="region of interest" description="Disordered" evidence="8">
    <location>
        <begin position="785"/>
        <end position="847"/>
    </location>
</feature>
<dbReference type="Proteomes" id="UP000654370">
    <property type="component" value="Unassembled WGS sequence"/>
</dbReference>
<reference evidence="10" key="1">
    <citation type="submission" date="2020-12" db="EMBL/GenBank/DDBJ databases">
        <title>Metabolic potential, ecology and presence of endohyphal bacteria is reflected in genomic diversity of Mucoromycotina.</title>
        <authorList>
            <person name="Muszewska A."/>
            <person name="Okrasinska A."/>
            <person name="Steczkiewicz K."/>
            <person name="Drgas O."/>
            <person name="Orlowska M."/>
            <person name="Perlinska-Lenart U."/>
            <person name="Aleksandrzak-Piekarczyk T."/>
            <person name="Szatraj K."/>
            <person name="Zielenkiewicz U."/>
            <person name="Pilsyk S."/>
            <person name="Malc E."/>
            <person name="Mieczkowski P."/>
            <person name="Kruszewska J.S."/>
            <person name="Biernat P."/>
            <person name="Pawlowska J."/>
        </authorList>
    </citation>
    <scope>NUCLEOTIDE SEQUENCE</scope>
    <source>
        <strain evidence="10">WA0000067209</strain>
    </source>
</reference>
<accession>A0A8H7UHK8</accession>
<sequence length="1409" mass="158173">MPQTSSIHSSYSLSDQHWPRESSAYKEQDEHEPYVRIENLPLDHQRLDRAKGVSDKENGLLLDRGTSYRSRSSSKSEGSNYTRATSSSRSRAAATAAEKASLTLSTRNRMSSRDTRQSIVLSSDYDVGSESSDTGSPTLPRQVSVRNRRQSRTQFNDKERELLLKSSSLQTRRVSDAQAASPRMYPRQASTSILNKRKSAIGEQFSDHINDISNDKKYSTISSSGDTYGKSRNRLSRLFDEDNDNSIASYTLPRKSSLRTSRNFSESSQRKSLVIDDERLDTEKPLENVSSGASKSRELLETEAGHSKEARVTRKISNGRMRPKSRTLKSPPPPLNFDGPPNMPNLNQKYALFSPSRSQLSERVSSLPSDKEQVAHETSSANRIKRHQSLGSGSQNHHPPRISSRRHLQSMVDQGNKAVTQEKANEEFMNKARKSLPASFRSRSRATSVSEKNLDILVGELGVSHHTDGSNQTSKKEIRKSSGSLKRASSRISISEYHGYARPSSTHQHHRSISSSPPPSRSSSAFGENDDCNGNATGVEREVIPPVPPVPKHHSFHNKIGSLQTLHSRDSSFSTVRDATIDDAAMHSPKHTHSNPSSTDGSVDEEVSTGFSHRQSINTKQKPLITIEDMIQCANDVNTHTEVENVQATIVSAASSPAEHGKHMEDEAISLQKVVPITLTVTNKPTGKVFAARKRGKTLPGNLAAPPPVPSLPLPPMKLEPMKLDLRAHSNRKDMPRSPSTLTIATTPTRIPVPVFRYGMSKGSNSDIDLNSSSLITSSEDESSPLALMFPHHNGKSKSDRRRSTSKGSRTAPSSPRLPETPTTTSKSSSYGRIYGANRQDDDTNLAIKSPSSVAFRKTNASSQAADQVQRRISRSGANSLGHYGSRRHSVASISSMDTNAPDIKKPVFTSNAMDESILRRRHERNRRLSLHERLQNLVAEHRIKEDDEETAKQWDPKLTNEIAKIESHDHAAVVPRTSKKAVTRPHTVYEEYHHRSSPSDQRQSATVETRKSRSPLDDYMARLCPYERQEVANYGTVYYASPKESKHYAVLDKPEFNYGYDDERGDYNIIMHDQLCYRYEILGVLGKGSFGQVLKCLDHKTGESVAIKIIRNKKRFHAQALVEVKILQDLIAWDPEDRYNNVRMTDHFYFRNHLCIAFECLSMNLYEFIKSNNFRGFSLALIKRFSVQILNSLSLLNRHNVIHCDLKPENILLKYPNRSTIKIIDFGSSCLQSEKVYTYIQSRFYRSPEVILGMTYSMTIDMWSLGCILAELYTGYPLFPGENEQEQLACIMEVQGVPEPYLVEKSTRRKLFFDSYGNPRIVPNSRGKKRKPSCKSLAQVLRCSDSLFVDFVSRCLDWDPEKRMTPDEGMYHEWILESSPKAAPAKPSLPSRYSEETLTPPSSAAKLY</sequence>
<evidence type="ECO:0000256" key="1">
    <source>
        <dbReference type="ARBA" id="ARBA00008867"/>
    </source>
</evidence>
<dbReference type="PANTHER" id="PTHR24058">
    <property type="entry name" value="DUAL SPECIFICITY PROTEIN KINASE"/>
    <property type="match status" value="1"/>
</dbReference>
<dbReference type="Pfam" id="PF00069">
    <property type="entry name" value="Pkinase"/>
    <property type="match status" value="1"/>
</dbReference>
<dbReference type="InterPro" id="IPR008271">
    <property type="entry name" value="Ser/Thr_kinase_AS"/>
</dbReference>
<feature type="compositionally biased region" description="Basic and acidic residues" evidence="8">
    <location>
        <begin position="273"/>
        <end position="286"/>
    </location>
</feature>
<keyword evidence="6 7" id="KW-0067">ATP-binding</keyword>
<dbReference type="FunFam" id="1.10.510.10:FF:000112">
    <property type="entry name" value="Putative dual specificity tyrosine-phosphorylation-regulated kinase 2"/>
    <property type="match status" value="1"/>
</dbReference>
<dbReference type="InterPro" id="IPR017441">
    <property type="entry name" value="Protein_kinase_ATP_BS"/>
</dbReference>
<feature type="compositionally biased region" description="Basic and acidic residues" evidence="8">
    <location>
        <begin position="295"/>
        <end position="312"/>
    </location>
</feature>
<dbReference type="InterPro" id="IPR000719">
    <property type="entry name" value="Prot_kinase_dom"/>
</dbReference>
<dbReference type="GO" id="GO:0004674">
    <property type="term" value="F:protein serine/threonine kinase activity"/>
    <property type="evidence" value="ECO:0007669"/>
    <property type="project" value="UniProtKB-KW"/>
</dbReference>
<feature type="region of interest" description="Disordered" evidence="8">
    <location>
        <begin position="1"/>
        <end position="156"/>
    </location>
</feature>
<evidence type="ECO:0000256" key="5">
    <source>
        <dbReference type="ARBA" id="ARBA00022777"/>
    </source>
</evidence>
<feature type="compositionally biased region" description="Low complexity" evidence="8">
    <location>
        <begin position="1381"/>
        <end position="1392"/>
    </location>
</feature>
<proteinExistence type="inferred from homology"/>
<dbReference type="PROSITE" id="PS50011">
    <property type="entry name" value="PROTEIN_KINASE_DOM"/>
    <property type="match status" value="1"/>
</dbReference>
<dbReference type="SMART" id="SM00220">
    <property type="entry name" value="S_TKc"/>
    <property type="match status" value="1"/>
</dbReference>
<name>A0A8H7UHK8_MORIS</name>
<feature type="compositionally biased region" description="Polar residues" evidence="8">
    <location>
        <begin position="1"/>
        <end position="15"/>
    </location>
</feature>
<comment type="similarity">
    <text evidence="1">Belongs to the protein kinase superfamily. CMGC Ser/Thr protein kinase family. MNB/DYRK subfamily.</text>
</comment>
<feature type="compositionally biased region" description="Polar residues" evidence="8">
    <location>
        <begin position="355"/>
        <end position="368"/>
    </location>
</feature>
<feature type="region of interest" description="Disordered" evidence="8">
    <location>
        <begin position="990"/>
        <end position="1014"/>
    </location>
</feature>
<keyword evidence="11" id="KW-1185">Reference proteome</keyword>
<evidence type="ECO:0000256" key="4">
    <source>
        <dbReference type="ARBA" id="ARBA00022741"/>
    </source>
</evidence>
<feature type="compositionally biased region" description="Polar residues" evidence="8">
    <location>
        <begin position="129"/>
        <end position="139"/>
    </location>
</feature>
<dbReference type="InterPro" id="IPR011009">
    <property type="entry name" value="Kinase-like_dom_sf"/>
</dbReference>
<evidence type="ECO:0000256" key="3">
    <source>
        <dbReference type="ARBA" id="ARBA00022679"/>
    </source>
</evidence>
<feature type="domain" description="Protein kinase" evidence="9">
    <location>
        <begin position="1080"/>
        <end position="1376"/>
    </location>
</feature>
<feature type="region of interest" description="Disordered" evidence="8">
    <location>
        <begin position="1381"/>
        <end position="1409"/>
    </location>
</feature>
<dbReference type="GO" id="GO:0005524">
    <property type="term" value="F:ATP binding"/>
    <property type="evidence" value="ECO:0007669"/>
    <property type="project" value="UniProtKB-UniRule"/>
</dbReference>
<dbReference type="CDD" id="cd14210">
    <property type="entry name" value="PKc_DYRK"/>
    <property type="match status" value="1"/>
</dbReference>
<evidence type="ECO:0000256" key="2">
    <source>
        <dbReference type="ARBA" id="ARBA00022527"/>
    </source>
</evidence>
<dbReference type="GO" id="GO:0005856">
    <property type="term" value="C:cytoskeleton"/>
    <property type="evidence" value="ECO:0007669"/>
    <property type="project" value="TreeGrafter"/>
</dbReference>
<feature type="compositionally biased region" description="Polar residues" evidence="8">
    <location>
        <begin position="258"/>
        <end position="271"/>
    </location>
</feature>
<keyword evidence="2" id="KW-0723">Serine/threonine-protein kinase</keyword>
<dbReference type="InterPro" id="IPR050494">
    <property type="entry name" value="Ser_Thr_dual-spec_kinase"/>
</dbReference>
<evidence type="ECO:0000256" key="8">
    <source>
        <dbReference type="SAM" id="MobiDB-lite"/>
    </source>
</evidence>
<keyword evidence="4 7" id="KW-0547">Nucleotide-binding</keyword>
<feature type="region of interest" description="Disordered" evidence="8">
    <location>
        <begin position="464"/>
        <end position="557"/>
    </location>
</feature>
<dbReference type="GO" id="GO:0005737">
    <property type="term" value="C:cytoplasm"/>
    <property type="evidence" value="ECO:0007669"/>
    <property type="project" value="TreeGrafter"/>
</dbReference>
<feature type="compositionally biased region" description="Polar residues" evidence="8">
    <location>
        <begin position="999"/>
        <end position="1008"/>
    </location>
</feature>
<feature type="compositionally biased region" description="Basic and acidic residues" evidence="8">
    <location>
        <begin position="464"/>
        <end position="480"/>
    </location>
</feature>
<keyword evidence="3" id="KW-0808">Transferase</keyword>
<feature type="region of interest" description="Disordered" evidence="8">
    <location>
        <begin position="585"/>
        <end position="616"/>
    </location>
</feature>
<comment type="caution">
    <text evidence="10">The sequence shown here is derived from an EMBL/GenBank/DDBJ whole genome shotgun (WGS) entry which is preliminary data.</text>
</comment>
<gene>
    <name evidence="10" type="ORF">INT43_003931</name>
</gene>
<feature type="binding site" evidence="7">
    <location>
        <position position="1109"/>
    </location>
    <ligand>
        <name>ATP</name>
        <dbReference type="ChEBI" id="CHEBI:30616"/>
    </ligand>
</feature>
<evidence type="ECO:0000313" key="10">
    <source>
        <dbReference type="EMBL" id="KAG2180143.1"/>
    </source>
</evidence>
<dbReference type="EMBL" id="JAEPQZ010000006">
    <property type="protein sequence ID" value="KAG2180143.1"/>
    <property type="molecule type" value="Genomic_DNA"/>
</dbReference>
<feature type="compositionally biased region" description="Low complexity" evidence="8">
    <location>
        <begin position="821"/>
        <end position="830"/>
    </location>
</feature>
<feature type="non-terminal residue" evidence="10">
    <location>
        <position position="1"/>
    </location>
</feature>
<feature type="region of interest" description="Disordered" evidence="8">
    <location>
        <begin position="254"/>
        <end position="414"/>
    </location>
</feature>
<evidence type="ECO:0000259" key="9">
    <source>
        <dbReference type="PROSITE" id="PS50011"/>
    </source>
</evidence>
<feature type="region of interest" description="Disordered" evidence="8">
    <location>
        <begin position="427"/>
        <end position="449"/>
    </location>
</feature>
<dbReference type="Gene3D" id="1.10.510.10">
    <property type="entry name" value="Transferase(Phosphotransferase) domain 1"/>
    <property type="match status" value="1"/>
</dbReference>
<evidence type="ECO:0000256" key="7">
    <source>
        <dbReference type="PROSITE-ProRule" id="PRU10141"/>
    </source>
</evidence>
<protein>
    <recommendedName>
        <fullName evidence="9">Protein kinase domain-containing protein</fullName>
    </recommendedName>
</protein>
<dbReference type="PROSITE" id="PS00108">
    <property type="entry name" value="PROTEIN_KINASE_ST"/>
    <property type="match status" value="1"/>
</dbReference>
<dbReference type="PROSITE" id="PS00107">
    <property type="entry name" value="PROTEIN_KINASE_ATP"/>
    <property type="match status" value="1"/>
</dbReference>